<accession>A0A4Q9NK84</accession>
<feature type="compositionally biased region" description="Low complexity" evidence="1">
    <location>
        <begin position="116"/>
        <end position="141"/>
    </location>
</feature>
<dbReference type="EMBL" id="ML145113">
    <property type="protein sequence ID" value="TBU59523.1"/>
    <property type="molecule type" value="Genomic_DNA"/>
</dbReference>
<name>A0A4Q9NK84_9APHY</name>
<proteinExistence type="predicted"/>
<dbReference type="Proteomes" id="UP000292082">
    <property type="component" value="Unassembled WGS sequence"/>
</dbReference>
<feature type="region of interest" description="Disordered" evidence="1">
    <location>
        <begin position="1"/>
        <end position="37"/>
    </location>
</feature>
<keyword evidence="3" id="KW-1185">Reference proteome</keyword>
<evidence type="ECO:0000256" key="1">
    <source>
        <dbReference type="SAM" id="MobiDB-lite"/>
    </source>
</evidence>
<gene>
    <name evidence="2" type="ORF">BD310DRAFT_409400</name>
</gene>
<feature type="region of interest" description="Disordered" evidence="1">
    <location>
        <begin position="70"/>
        <end position="160"/>
    </location>
</feature>
<evidence type="ECO:0000313" key="2">
    <source>
        <dbReference type="EMBL" id="TBU59523.1"/>
    </source>
</evidence>
<protein>
    <submittedName>
        <fullName evidence="2">Uncharacterized protein</fullName>
    </submittedName>
</protein>
<evidence type="ECO:0000313" key="3">
    <source>
        <dbReference type="Proteomes" id="UP000292082"/>
    </source>
</evidence>
<reference evidence="2 3" key="1">
    <citation type="submission" date="2019-01" db="EMBL/GenBank/DDBJ databases">
        <title>Draft genome sequences of three monokaryotic isolates of the white-rot basidiomycete fungus Dichomitus squalens.</title>
        <authorList>
            <consortium name="DOE Joint Genome Institute"/>
            <person name="Lopez S.C."/>
            <person name="Andreopoulos B."/>
            <person name="Pangilinan J."/>
            <person name="Lipzen A."/>
            <person name="Riley R."/>
            <person name="Ahrendt S."/>
            <person name="Ng V."/>
            <person name="Barry K."/>
            <person name="Daum C."/>
            <person name="Grigoriev I.V."/>
            <person name="Hilden K.S."/>
            <person name="Makela M.R."/>
            <person name="de Vries R.P."/>
        </authorList>
    </citation>
    <scope>NUCLEOTIDE SEQUENCE [LARGE SCALE GENOMIC DNA]</scope>
    <source>
        <strain evidence="2 3">CBS 464.89</strain>
    </source>
</reference>
<organism evidence="2 3">
    <name type="scientific">Dichomitus squalens</name>
    <dbReference type="NCBI Taxonomy" id="114155"/>
    <lineage>
        <taxon>Eukaryota</taxon>
        <taxon>Fungi</taxon>
        <taxon>Dikarya</taxon>
        <taxon>Basidiomycota</taxon>
        <taxon>Agaricomycotina</taxon>
        <taxon>Agaricomycetes</taxon>
        <taxon>Polyporales</taxon>
        <taxon>Polyporaceae</taxon>
        <taxon>Dichomitus</taxon>
    </lineage>
</organism>
<dbReference type="AlphaFoldDB" id="A0A4Q9NK84"/>
<sequence>MCRLNVVHPNPPTKSPSTSDRSISRHDTRHRASPYTTTSLIVYPSEMQSSATAACPKSCLRRPSVFTIVDESDSNLEAHAQELSSSSTPDEDSIPKSPSSASFVADESAGSRRDSVSTVSTTASDASSRRASVSTVASTDSDVSECGSPKTRRVSFSESNSVRVFEPEPYQPEPKKGPVASIGRACVRVLQSFSSPSSYHTYPRYR</sequence>